<dbReference type="GO" id="GO:0003677">
    <property type="term" value="F:DNA binding"/>
    <property type="evidence" value="ECO:0007669"/>
    <property type="project" value="UniProtKB-UniRule"/>
</dbReference>
<evidence type="ECO:0000256" key="11">
    <source>
        <dbReference type="ARBA" id="ARBA00048954"/>
    </source>
</evidence>
<sequence length="449" mass="49744">MDGLADELKKIPPHHLEAEQSLIGGLLVDSAGLAAALEILRGDEFYRDAHRVIFRAIQDLFERNEPVDLVTVADYLQQKGDLDAVGGAAYLASLTELVPSAANVATYAKIISEKAILRRLIQVSGEIMSWCYGHGKNAEEVLDRAEAAIFAITERRIRSSYAVIKDVVKQSIGTIEALQERRNMVTGVPTHFHDLDKITSGLQPSDLIILAARPSMGKTAFALNIVRNAAVKSGVPCAFFSLEMSKEQLAMRLLCAEARVDSQKVRTGFLSQNDIVKLLSAASTFMEAPIFVDDTPAISTLELRAKARRLKSEHNIGLVVVDYLQLMRSREQTERRELEISDISRSLKALAKELSVPVVALSQLNRKVEERHDKRPQLADLRESGAIEQDADVIVFIYRDEVYNPDSKDKGTAEIHVGKQRNGPTGRIKLAFINSYTRFEDLAAEDLPV</sequence>
<organism evidence="15 16">
    <name type="scientific">Desulfosoma caldarium</name>
    <dbReference type="NCBI Taxonomy" id="610254"/>
    <lineage>
        <taxon>Bacteria</taxon>
        <taxon>Pseudomonadati</taxon>
        <taxon>Thermodesulfobacteriota</taxon>
        <taxon>Syntrophobacteria</taxon>
        <taxon>Syntrophobacterales</taxon>
        <taxon>Syntrophobacteraceae</taxon>
        <taxon>Desulfosoma</taxon>
    </lineage>
</organism>
<keyword evidence="3 13" id="KW-0235">DNA replication</keyword>
<name>A0A3N1UI95_9BACT</name>
<dbReference type="NCBIfam" id="TIGR00665">
    <property type="entry name" value="DnaB"/>
    <property type="match status" value="1"/>
</dbReference>
<dbReference type="Gene3D" id="1.10.860.10">
    <property type="entry name" value="DNAb Helicase, Chain A"/>
    <property type="match status" value="1"/>
</dbReference>
<keyword evidence="9" id="KW-0413">Isomerase</keyword>
<dbReference type="CDD" id="cd00984">
    <property type="entry name" value="DnaB_C"/>
    <property type="match status" value="1"/>
</dbReference>
<dbReference type="GO" id="GO:0016887">
    <property type="term" value="F:ATP hydrolysis activity"/>
    <property type="evidence" value="ECO:0007669"/>
    <property type="project" value="RHEA"/>
</dbReference>
<dbReference type="InterPro" id="IPR027417">
    <property type="entry name" value="P-loop_NTPase"/>
</dbReference>
<comment type="catalytic activity">
    <reaction evidence="11 13">
        <text>ATP + H2O = ADP + phosphate + H(+)</text>
        <dbReference type="Rhea" id="RHEA:13065"/>
        <dbReference type="ChEBI" id="CHEBI:15377"/>
        <dbReference type="ChEBI" id="CHEBI:15378"/>
        <dbReference type="ChEBI" id="CHEBI:30616"/>
        <dbReference type="ChEBI" id="CHEBI:43474"/>
        <dbReference type="ChEBI" id="CHEBI:456216"/>
        <dbReference type="EC" id="5.6.2.3"/>
    </reaction>
</comment>
<evidence type="ECO:0000256" key="8">
    <source>
        <dbReference type="ARBA" id="ARBA00023125"/>
    </source>
</evidence>
<evidence type="ECO:0000256" key="9">
    <source>
        <dbReference type="ARBA" id="ARBA00023235"/>
    </source>
</evidence>
<keyword evidence="2 13" id="KW-0639">Primosome</keyword>
<keyword evidence="4 13" id="KW-0547">Nucleotide-binding</keyword>
<dbReference type="RefSeq" id="WP_123290712.1">
    <property type="nucleotide sequence ID" value="NZ_RJVA01000013.1"/>
</dbReference>
<evidence type="ECO:0000256" key="4">
    <source>
        <dbReference type="ARBA" id="ARBA00022741"/>
    </source>
</evidence>
<accession>A0A3N1UI95</accession>
<evidence type="ECO:0000313" key="16">
    <source>
        <dbReference type="Proteomes" id="UP000276223"/>
    </source>
</evidence>
<comment type="function">
    <text evidence="10 13">The main replicative DNA helicase, it participates in initiation and elongation during chromosome replication. Travels ahead of the DNA replisome, separating dsDNA into templates for DNA synthesis. A processive ATP-dependent 5'-3' DNA helicase it has DNA-dependent ATPase activity.</text>
</comment>
<gene>
    <name evidence="15" type="ORF">EDC27_2260</name>
</gene>
<evidence type="ECO:0000256" key="13">
    <source>
        <dbReference type="RuleBase" id="RU362085"/>
    </source>
</evidence>
<dbReference type="Gene3D" id="3.40.50.300">
    <property type="entry name" value="P-loop containing nucleotide triphosphate hydrolases"/>
    <property type="match status" value="1"/>
</dbReference>
<dbReference type="InterPro" id="IPR036185">
    <property type="entry name" value="DNA_heli_DnaB-like_N_sf"/>
</dbReference>
<dbReference type="OrthoDB" id="9773982at2"/>
<protein>
    <recommendedName>
        <fullName evidence="12 13">Replicative DNA helicase</fullName>
        <ecNumber evidence="12 13">5.6.2.3</ecNumber>
    </recommendedName>
</protein>
<keyword evidence="5 13" id="KW-0378">Hydrolase</keyword>
<evidence type="ECO:0000256" key="6">
    <source>
        <dbReference type="ARBA" id="ARBA00022806"/>
    </source>
</evidence>
<evidence type="ECO:0000256" key="7">
    <source>
        <dbReference type="ARBA" id="ARBA00022840"/>
    </source>
</evidence>
<dbReference type="GO" id="GO:1990077">
    <property type="term" value="C:primosome complex"/>
    <property type="evidence" value="ECO:0007669"/>
    <property type="project" value="UniProtKB-UniRule"/>
</dbReference>
<keyword evidence="6 13" id="KW-0347">Helicase</keyword>
<dbReference type="InterPro" id="IPR007692">
    <property type="entry name" value="DNA_helicase_DnaB"/>
</dbReference>
<dbReference type="Proteomes" id="UP000276223">
    <property type="component" value="Unassembled WGS sequence"/>
</dbReference>
<keyword evidence="16" id="KW-1185">Reference proteome</keyword>
<dbReference type="EMBL" id="RJVA01000013">
    <property type="protein sequence ID" value="ROQ90985.1"/>
    <property type="molecule type" value="Genomic_DNA"/>
</dbReference>
<dbReference type="GO" id="GO:0006269">
    <property type="term" value="P:DNA replication, synthesis of primer"/>
    <property type="evidence" value="ECO:0007669"/>
    <property type="project" value="UniProtKB-UniRule"/>
</dbReference>
<dbReference type="InterPro" id="IPR007694">
    <property type="entry name" value="DNA_helicase_DnaB-like_C"/>
</dbReference>
<dbReference type="PANTHER" id="PTHR30153">
    <property type="entry name" value="REPLICATIVE DNA HELICASE DNAB"/>
    <property type="match status" value="1"/>
</dbReference>
<evidence type="ECO:0000256" key="1">
    <source>
        <dbReference type="ARBA" id="ARBA00008428"/>
    </source>
</evidence>
<dbReference type="InterPro" id="IPR016136">
    <property type="entry name" value="DNA_helicase_N/primase_C"/>
</dbReference>
<evidence type="ECO:0000256" key="10">
    <source>
        <dbReference type="ARBA" id="ARBA00044932"/>
    </source>
</evidence>
<evidence type="ECO:0000256" key="3">
    <source>
        <dbReference type="ARBA" id="ARBA00022705"/>
    </source>
</evidence>
<keyword evidence="8 13" id="KW-0238">DNA-binding</keyword>
<dbReference type="Pfam" id="PF03796">
    <property type="entry name" value="DnaB_C"/>
    <property type="match status" value="1"/>
</dbReference>
<dbReference type="InterPro" id="IPR007693">
    <property type="entry name" value="DNA_helicase_DnaB-like_N"/>
</dbReference>
<proteinExistence type="inferred from homology"/>
<evidence type="ECO:0000256" key="5">
    <source>
        <dbReference type="ARBA" id="ARBA00022801"/>
    </source>
</evidence>
<dbReference type="SUPFAM" id="SSF52540">
    <property type="entry name" value="P-loop containing nucleoside triphosphate hydrolases"/>
    <property type="match status" value="1"/>
</dbReference>
<comment type="similarity">
    <text evidence="1 13">Belongs to the helicase family. DnaB subfamily.</text>
</comment>
<dbReference type="GO" id="GO:0005829">
    <property type="term" value="C:cytosol"/>
    <property type="evidence" value="ECO:0007669"/>
    <property type="project" value="TreeGrafter"/>
</dbReference>
<dbReference type="GO" id="GO:0042802">
    <property type="term" value="F:identical protein binding"/>
    <property type="evidence" value="ECO:0007669"/>
    <property type="project" value="UniProtKB-ARBA"/>
</dbReference>
<evidence type="ECO:0000259" key="14">
    <source>
        <dbReference type="PROSITE" id="PS51199"/>
    </source>
</evidence>
<dbReference type="GO" id="GO:0043139">
    <property type="term" value="F:5'-3' DNA helicase activity"/>
    <property type="evidence" value="ECO:0007669"/>
    <property type="project" value="UniProtKB-EC"/>
</dbReference>
<keyword evidence="7 13" id="KW-0067">ATP-binding</keyword>
<dbReference type="FunFam" id="1.10.860.10:FF:000001">
    <property type="entry name" value="Replicative DNA helicase"/>
    <property type="match status" value="1"/>
</dbReference>
<dbReference type="PROSITE" id="PS51199">
    <property type="entry name" value="SF4_HELICASE"/>
    <property type="match status" value="1"/>
</dbReference>
<dbReference type="EC" id="5.6.2.3" evidence="12 13"/>
<evidence type="ECO:0000256" key="2">
    <source>
        <dbReference type="ARBA" id="ARBA00022515"/>
    </source>
</evidence>
<evidence type="ECO:0000313" key="15">
    <source>
        <dbReference type="EMBL" id="ROQ90985.1"/>
    </source>
</evidence>
<evidence type="ECO:0000256" key="12">
    <source>
        <dbReference type="NCBIfam" id="TIGR00665"/>
    </source>
</evidence>
<dbReference type="FunFam" id="3.40.50.300:FF:000076">
    <property type="entry name" value="Replicative DNA helicase"/>
    <property type="match status" value="1"/>
</dbReference>
<comment type="caution">
    <text evidence="15">The sequence shown here is derived from an EMBL/GenBank/DDBJ whole genome shotgun (WGS) entry which is preliminary data.</text>
</comment>
<dbReference type="PANTHER" id="PTHR30153:SF2">
    <property type="entry name" value="REPLICATIVE DNA HELICASE"/>
    <property type="match status" value="1"/>
</dbReference>
<dbReference type="Pfam" id="PF00772">
    <property type="entry name" value="DnaB"/>
    <property type="match status" value="1"/>
</dbReference>
<dbReference type="AlphaFoldDB" id="A0A3N1UI95"/>
<dbReference type="NCBIfam" id="NF004384">
    <property type="entry name" value="PRK05748.1"/>
    <property type="match status" value="1"/>
</dbReference>
<reference evidence="15 16" key="1">
    <citation type="submission" date="2018-11" db="EMBL/GenBank/DDBJ databases">
        <title>Genomic Encyclopedia of Type Strains, Phase IV (KMG-IV): sequencing the most valuable type-strain genomes for metagenomic binning, comparative biology and taxonomic classification.</title>
        <authorList>
            <person name="Goeker M."/>
        </authorList>
    </citation>
    <scope>NUCLEOTIDE SEQUENCE [LARGE SCALE GENOMIC DNA]</scope>
    <source>
        <strain evidence="15 16">DSM 22027</strain>
    </source>
</reference>
<feature type="domain" description="SF4 helicase" evidence="14">
    <location>
        <begin position="181"/>
        <end position="446"/>
    </location>
</feature>
<dbReference type="GO" id="GO:0005524">
    <property type="term" value="F:ATP binding"/>
    <property type="evidence" value="ECO:0007669"/>
    <property type="project" value="UniProtKB-UniRule"/>
</dbReference>
<dbReference type="SUPFAM" id="SSF48024">
    <property type="entry name" value="N-terminal domain of DnaB helicase"/>
    <property type="match status" value="1"/>
</dbReference>